<evidence type="ECO:0000313" key="2">
    <source>
        <dbReference type="Proteomes" id="UP001642540"/>
    </source>
</evidence>
<dbReference type="Proteomes" id="UP001642540">
    <property type="component" value="Unassembled WGS sequence"/>
</dbReference>
<gene>
    <name evidence="1" type="ORF">ODALV1_LOCUS18905</name>
</gene>
<comment type="caution">
    <text evidence="1">The sequence shown here is derived from an EMBL/GenBank/DDBJ whole genome shotgun (WGS) entry which is preliminary data.</text>
</comment>
<dbReference type="InterPro" id="IPR038648">
    <property type="entry name" value="PHR_sf"/>
</dbReference>
<organism evidence="1 2">
    <name type="scientific">Orchesella dallaii</name>
    <dbReference type="NCBI Taxonomy" id="48710"/>
    <lineage>
        <taxon>Eukaryota</taxon>
        <taxon>Metazoa</taxon>
        <taxon>Ecdysozoa</taxon>
        <taxon>Arthropoda</taxon>
        <taxon>Hexapoda</taxon>
        <taxon>Collembola</taxon>
        <taxon>Entomobryomorpha</taxon>
        <taxon>Entomobryoidea</taxon>
        <taxon>Orchesellidae</taxon>
        <taxon>Orchesellinae</taxon>
        <taxon>Orchesella</taxon>
    </lineage>
</organism>
<name>A0ABP1RA75_9HEXA</name>
<proteinExistence type="predicted"/>
<evidence type="ECO:0000313" key="1">
    <source>
        <dbReference type="EMBL" id="CAL8120215.1"/>
    </source>
</evidence>
<dbReference type="EMBL" id="CAXLJM020000062">
    <property type="protein sequence ID" value="CAL8120215.1"/>
    <property type="molecule type" value="Genomic_DNA"/>
</dbReference>
<reference evidence="1 2" key="1">
    <citation type="submission" date="2024-08" db="EMBL/GenBank/DDBJ databases">
        <authorList>
            <person name="Cucini C."/>
            <person name="Frati F."/>
        </authorList>
    </citation>
    <scope>NUCLEOTIDE SEQUENCE [LARGE SCALE GENOMIC DNA]</scope>
</reference>
<accession>A0ABP1RA75</accession>
<protein>
    <submittedName>
        <fullName evidence="1">Uncharacterized protein</fullName>
    </submittedName>
</protein>
<keyword evidence="2" id="KW-1185">Reference proteome</keyword>
<sequence length="196" mass="22350">MADENENEYSVNREIKKAKEKCWDYSGSGGYPYTVAFSTSREIKLVGLKFYGPAKEASGSYLVRYKVVRNEEVHEEWPGLCNWIGQTFISCVANFLDVWDVLGPGPYVREVELYRGSSPTGLPNVNKGEIFTVRLEKPVLIQPNLMTEIKFELEGPKTEYGEVRYDPIQVLLNDDTQVTFNFLRGSCQIPEILFTV</sequence>
<dbReference type="Gene3D" id="2.60.120.820">
    <property type="entry name" value="PHR domain"/>
    <property type="match status" value="1"/>
</dbReference>